<dbReference type="STRING" id="452652.KSE_59930"/>
<dbReference type="Gene3D" id="3.20.20.80">
    <property type="entry name" value="Glycosidases"/>
    <property type="match status" value="1"/>
</dbReference>
<dbReference type="CAZy" id="CBM5">
    <property type="family name" value="Carbohydrate-Binding Module Family 5"/>
</dbReference>
<dbReference type="InterPro" id="IPR052750">
    <property type="entry name" value="GH18_Chitinase"/>
</dbReference>
<dbReference type="CDD" id="cd12215">
    <property type="entry name" value="ChiC_BD"/>
    <property type="match status" value="1"/>
</dbReference>
<dbReference type="InterPro" id="IPR003610">
    <property type="entry name" value="CBM5/12"/>
</dbReference>
<organism evidence="3 4">
    <name type="scientific">Kitasatospora setae (strain ATCC 33774 / DSM 43861 / JCM 3304 / KCC A-0304 / NBRC 14216 / KM-6054)</name>
    <name type="common">Streptomyces setae</name>
    <dbReference type="NCBI Taxonomy" id="452652"/>
    <lineage>
        <taxon>Bacteria</taxon>
        <taxon>Bacillati</taxon>
        <taxon>Actinomycetota</taxon>
        <taxon>Actinomycetes</taxon>
        <taxon>Kitasatosporales</taxon>
        <taxon>Streptomycetaceae</taxon>
        <taxon>Kitasatospora</taxon>
    </lineage>
</organism>
<dbReference type="RefSeq" id="WP_014139059.1">
    <property type="nucleotide sequence ID" value="NC_016109.1"/>
</dbReference>
<dbReference type="SUPFAM" id="SSF51055">
    <property type="entry name" value="Carbohydrate binding domain"/>
    <property type="match status" value="1"/>
</dbReference>
<proteinExistence type="predicted"/>
<dbReference type="GO" id="GO:0004553">
    <property type="term" value="F:hydrolase activity, hydrolyzing O-glycosyl compounds"/>
    <property type="evidence" value="ECO:0007669"/>
    <property type="project" value="InterPro"/>
</dbReference>
<dbReference type="PANTHER" id="PTHR42976">
    <property type="entry name" value="BIFUNCTIONAL CHITINASE/LYSOZYME-RELATED"/>
    <property type="match status" value="1"/>
</dbReference>
<sequence length="540" mass="55741">MAGPVRRSFRALLAGVLGVTALAGLTLGGGGTATADAAGAPLPAHVFAPYFDVRSGDSPSVVAAQSGNRFLTLGPIRTEAKGSCTPYWNGDTSAPAFWVDRMPKYSQEVDGLQARGGGVVLSFGGYAAGGAGTDLADSCTDVEAIAAAFRKVILAYDAERIDLAVEGRSLTDSGGVDRRNRAVRLTEDWAASVGRDVQFSYTLPATPAGLTPGGLAVLQNALCHGVRVHVVNLLTFDYRDGPRHDMAADTRTAAQCLHEQLRQLYPARTDAQLWGAVGITEMIGVDHYGPEETFSTADAAAVAAWAADRGVGTLSFRALQRDNGGCPGTAGSDSCSGTAQGPWQFSHAFQPFTDPPPVLPSPSSPGPFPSVTDEGPSFLMSLDSHSGSVVAGSSVTTRVTAAVNHATVEYVTVGTAGAPAGVTASANPSMVLTSYPNNPIGTTATLTLTTTAATVPGTYRLLVTGRGNDFHAETAYTLTVTSPAPPEPCAAAAWSPALAYTGGETVSWAGHNWQAAWWSVAEAPGTTGEWGPWKDLGAHY</sequence>
<keyword evidence="1" id="KW-0378">Hydrolase</keyword>
<evidence type="ECO:0000313" key="4">
    <source>
        <dbReference type="Proteomes" id="UP000007076"/>
    </source>
</evidence>
<dbReference type="GO" id="GO:0005975">
    <property type="term" value="P:carbohydrate metabolic process"/>
    <property type="evidence" value="ECO:0007669"/>
    <property type="project" value="InterPro"/>
</dbReference>
<reference evidence="3 4" key="1">
    <citation type="journal article" date="2010" name="DNA Res.">
        <title>Genome sequence of Kitasatospora setae NBRC 14216T: an evolutionary snapshot of the family Streptomycetaceae.</title>
        <authorList>
            <person name="Ichikawa N."/>
            <person name="Oguchi A."/>
            <person name="Ikeda H."/>
            <person name="Ishikawa J."/>
            <person name="Kitani S."/>
            <person name="Watanabe Y."/>
            <person name="Nakamura S."/>
            <person name="Katano Y."/>
            <person name="Kishi E."/>
            <person name="Sasagawa M."/>
            <person name="Ankai A."/>
            <person name="Fukui S."/>
            <person name="Hashimoto Y."/>
            <person name="Kamata S."/>
            <person name="Otoguro M."/>
            <person name="Tanikawa S."/>
            <person name="Nihira T."/>
            <person name="Horinouchi S."/>
            <person name="Ohnishi Y."/>
            <person name="Hayakawa M."/>
            <person name="Kuzuyama T."/>
            <person name="Arisawa A."/>
            <person name="Nomoto F."/>
            <person name="Miura H."/>
            <person name="Takahashi Y."/>
            <person name="Fujita N."/>
        </authorList>
    </citation>
    <scope>NUCLEOTIDE SEQUENCE [LARGE SCALE GENOMIC DNA]</scope>
    <source>
        <strain evidence="4">ATCC 33774 / DSM 43861 / JCM 3304 / KCC A-0304 / NBRC 14216 / KM-6054</strain>
    </source>
</reference>
<dbReference type="Gene3D" id="2.10.10.20">
    <property type="entry name" value="Carbohydrate-binding module superfamily 5/12"/>
    <property type="match status" value="1"/>
</dbReference>
<dbReference type="SMART" id="SM00495">
    <property type="entry name" value="ChtBD3"/>
    <property type="match status" value="1"/>
</dbReference>
<dbReference type="GO" id="GO:0030246">
    <property type="term" value="F:carbohydrate binding"/>
    <property type="evidence" value="ECO:0007669"/>
    <property type="project" value="InterPro"/>
</dbReference>
<evidence type="ECO:0000256" key="1">
    <source>
        <dbReference type="ARBA" id="ARBA00022801"/>
    </source>
</evidence>
<dbReference type="Proteomes" id="UP000007076">
    <property type="component" value="Chromosome"/>
</dbReference>
<dbReference type="EMBL" id="AP010968">
    <property type="protein sequence ID" value="BAJ31763.1"/>
    <property type="molecule type" value="Genomic_DNA"/>
</dbReference>
<feature type="domain" description="Chitin-binding type-3" evidence="2">
    <location>
        <begin position="491"/>
        <end position="536"/>
    </location>
</feature>
<dbReference type="GO" id="GO:0005576">
    <property type="term" value="C:extracellular region"/>
    <property type="evidence" value="ECO:0007669"/>
    <property type="project" value="InterPro"/>
</dbReference>
<dbReference type="PATRIC" id="fig|452652.3.peg.6003"/>
<dbReference type="CAZy" id="GH18">
    <property type="family name" value="Glycoside Hydrolase Family 18"/>
</dbReference>
<dbReference type="SUPFAM" id="SSF51445">
    <property type="entry name" value="(Trans)glycosidases"/>
    <property type="match status" value="1"/>
</dbReference>
<dbReference type="PANTHER" id="PTHR42976:SF1">
    <property type="entry name" value="GH18 DOMAIN-CONTAINING PROTEIN-RELATED"/>
    <property type="match status" value="1"/>
</dbReference>
<dbReference type="InterPro" id="IPR036573">
    <property type="entry name" value="CBM_sf_5/12"/>
</dbReference>
<evidence type="ECO:0000259" key="2">
    <source>
        <dbReference type="SMART" id="SM00495"/>
    </source>
</evidence>
<dbReference type="AlphaFoldDB" id="E4N0S9"/>
<accession>E4N0S9</accession>
<evidence type="ECO:0000313" key="3">
    <source>
        <dbReference type="EMBL" id="BAJ31763.1"/>
    </source>
</evidence>
<gene>
    <name evidence="3" type="ordered locus">KSE_59930</name>
</gene>
<keyword evidence="4" id="KW-1185">Reference proteome</keyword>
<dbReference type="InterPro" id="IPR017853">
    <property type="entry name" value="GH"/>
</dbReference>
<dbReference type="KEGG" id="ksk:KSE_59930"/>
<name>E4N0S9_KITSK</name>
<protein>
    <recommendedName>
        <fullName evidence="2">Chitin-binding type-3 domain-containing protein</fullName>
    </recommendedName>
</protein>
<dbReference type="eggNOG" id="COG3979">
    <property type="taxonomic scope" value="Bacteria"/>
</dbReference>
<dbReference type="HOGENOM" id="CLU_019399_3_0_11"/>